<dbReference type="RefSeq" id="WP_045078969.1">
    <property type="nucleotide sequence ID" value="NZ_JSVU01000001.1"/>
</dbReference>
<keyword evidence="2" id="KW-1185">Reference proteome</keyword>
<name>A0ABR5DLV7_9FLAO</name>
<evidence type="ECO:0008006" key="3">
    <source>
        <dbReference type="Google" id="ProtNLM"/>
    </source>
</evidence>
<dbReference type="Proteomes" id="UP000033497">
    <property type="component" value="Unassembled WGS sequence"/>
</dbReference>
<proteinExistence type="predicted"/>
<comment type="caution">
    <text evidence="1">The sequence shown here is derived from an EMBL/GenBank/DDBJ whole genome shotgun (WGS) entry which is preliminary data.</text>
</comment>
<protein>
    <recommendedName>
        <fullName evidence="3">DUF4252 domain-containing protein</fullName>
    </recommendedName>
</protein>
<reference evidence="1 2" key="1">
    <citation type="submission" date="2014-10" db="EMBL/GenBank/DDBJ databases">
        <title>Genome sequencing of Vitellibacter vladivostokensis KMM 3516.</title>
        <authorList>
            <person name="Thevarajoo S."/>
            <person name="Selvaratnam C."/>
            <person name="Goh K.M."/>
            <person name="Chong C.S."/>
        </authorList>
    </citation>
    <scope>NUCLEOTIDE SEQUENCE [LARGE SCALE GENOMIC DNA]</scope>
    <source>
        <strain evidence="1 2">KMM 3516</strain>
    </source>
</reference>
<dbReference type="EMBL" id="JSVU01000001">
    <property type="protein sequence ID" value="KJJ39756.1"/>
    <property type="molecule type" value="Genomic_DNA"/>
</dbReference>
<accession>A0ABR5DLV7</accession>
<evidence type="ECO:0000313" key="2">
    <source>
        <dbReference type="Proteomes" id="UP000033497"/>
    </source>
</evidence>
<organism evidence="1 2">
    <name type="scientific">Aequorivita vladivostokensis</name>
    <dbReference type="NCBI Taxonomy" id="171194"/>
    <lineage>
        <taxon>Bacteria</taxon>
        <taxon>Pseudomonadati</taxon>
        <taxon>Bacteroidota</taxon>
        <taxon>Flavobacteriia</taxon>
        <taxon>Flavobacteriales</taxon>
        <taxon>Flavobacteriaceae</taxon>
        <taxon>Aequorivita</taxon>
    </lineage>
</organism>
<sequence length="164" mass="18528">MNKTIILLLFFISIIGNAQDLKIIRAQYPEAVKSSEAASKLEAELSRIDNSSKPVLLAYKGAVLTLKAKFAKKKGDKKEFFKEGVALIESAVSADASNVEIRYIRLSVQENSPKFLGYHKNIEEDKEFILKNYGSISSAELKETIKDFVMKSENFEQKEKIQFN</sequence>
<evidence type="ECO:0000313" key="1">
    <source>
        <dbReference type="EMBL" id="KJJ39756.1"/>
    </source>
</evidence>
<gene>
    <name evidence="1" type="ORF">MB09_00855</name>
</gene>